<dbReference type="EMBL" id="CP114767">
    <property type="protein sequence ID" value="WBA40648.1"/>
    <property type="molecule type" value="Genomic_DNA"/>
</dbReference>
<dbReference type="RefSeq" id="WP_269558734.1">
    <property type="nucleotide sequence ID" value="NZ_CP114767.1"/>
</dbReference>
<feature type="transmembrane region" description="Helical" evidence="1">
    <location>
        <begin position="68"/>
        <end position="87"/>
    </location>
</feature>
<evidence type="ECO:0000313" key="3">
    <source>
        <dbReference type="Proteomes" id="UP001211005"/>
    </source>
</evidence>
<feature type="transmembrane region" description="Helical" evidence="1">
    <location>
        <begin position="35"/>
        <end position="56"/>
    </location>
</feature>
<evidence type="ECO:0000256" key="1">
    <source>
        <dbReference type="SAM" id="Phobius"/>
    </source>
</evidence>
<accession>A0ABY7LJU7</accession>
<organism evidence="2 3">
    <name type="scientific">Hymenobacter canadensis</name>
    <dbReference type="NCBI Taxonomy" id="2999067"/>
    <lineage>
        <taxon>Bacteria</taxon>
        <taxon>Pseudomonadati</taxon>
        <taxon>Bacteroidota</taxon>
        <taxon>Cytophagia</taxon>
        <taxon>Cytophagales</taxon>
        <taxon>Hymenobacteraceae</taxon>
        <taxon>Hymenobacter</taxon>
    </lineage>
</organism>
<keyword evidence="1" id="KW-0812">Transmembrane</keyword>
<feature type="transmembrane region" description="Helical" evidence="1">
    <location>
        <begin position="142"/>
        <end position="159"/>
    </location>
</feature>
<gene>
    <name evidence="2" type="ORF">O3303_12530</name>
</gene>
<protein>
    <submittedName>
        <fullName evidence="2">Uncharacterized protein</fullName>
    </submittedName>
</protein>
<feature type="transmembrane region" description="Helical" evidence="1">
    <location>
        <begin position="107"/>
        <end position="130"/>
    </location>
</feature>
<evidence type="ECO:0000313" key="2">
    <source>
        <dbReference type="EMBL" id="WBA40648.1"/>
    </source>
</evidence>
<name>A0ABY7LJU7_9BACT</name>
<reference evidence="2 3" key="1">
    <citation type="submission" date="2022-12" db="EMBL/GenBank/DDBJ databases">
        <title>Hymenobacter canadensis sp. nov. isolated from lake water of the Cambridge Bay, Canada.</title>
        <authorList>
            <person name="Kim W.H."/>
            <person name="Lee Y.M."/>
        </authorList>
    </citation>
    <scope>NUCLEOTIDE SEQUENCE [LARGE SCALE GENOMIC DNA]</scope>
    <source>
        <strain evidence="2 3">PAMC 29467</strain>
    </source>
</reference>
<keyword evidence="3" id="KW-1185">Reference proteome</keyword>
<dbReference type="Proteomes" id="UP001211005">
    <property type="component" value="Chromosome"/>
</dbReference>
<sequence length="186" mass="21242">MMDDFILRAKPWQIFLCLLVPRVASWCIDDGILDAVLSFTSLSLWVIWVALLVSSLSRIRAGIEGYNFTWFLVNVFVVLLVLAYASFAEDLNVQFSSTSFRVTGVAALPGLYAGFAYIHLHWFTASLLLAKEHGRRPDFSQAFVAFLALWFWPLGVWFIQEKANRIWDEDFWARQAVDNLGAEPVE</sequence>
<keyword evidence="1" id="KW-1133">Transmembrane helix</keyword>
<keyword evidence="1" id="KW-0472">Membrane</keyword>
<proteinExistence type="predicted"/>